<feature type="domain" description="DUF243" evidence="3">
    <location>
        <begin position="84"/>
        <end position="182"/>
    </location>
</feature>
<feature type="region of interest" description="Disordered" evidence="1">
    <location>
        <begin position="39"/>
        <end position="83"/>
    </location>
</feature>
<dbReference type="VEuPathDB" id="VectorBase:MDOMA2_017143"/>
<name>A0A1I8MT71_MUSDO</name>
<evidence type="ECO:0000259" key="3">
    <source>
        <dbReference type="SMART" id="SM00690"/>
    </source>
</evidence>
<dbReference type="SMART" id="SM00690">
    <property type="entry name" value="DM5"/>
    <property type="match status" value="1"/>
</dbReference>
<evidence type="ECO:0000256" key="2">
    <source>
        <dbReference type="SAM" id="SignalP"/>
    </source>
</evidence>
<dbReference type="OrthoDB" id="10494990at2759"/>
<evidence type="ECO:0000313" key="4">
    <source>
        <dbReference type="EnsemblMetazoa" id="MDOA008201-PA"/>
    </source>
</evidence>
<gene>
    <name evidence="4" type="primary">101897137</name>
</gene>
<dbReference type="GO" id="GO:0062129">
    <property type="term" value="C:chitin-based extracellular matrix"/>
    <property type="evidence" value="ECO:0007669"/>
    <property type="project" value="TreeGrafter"/>
</dbReference>
<evidence type="ECO:0000256" key="1">
    <source>
        <dbReference type="SAM" id="MobiDB-lite"/>
    </source>
</evidence>
<protein>
    <recommendedName>
        <fullName evidence="3">DUF243 domain-containing protein</fullName>
    </recommendedName>
</protein>
<accession>A0A1I8MT71</accession>
<feature type="chain" id="PRO_5044560799" description="DUF243 domain-containing protein" evidence="2">
    <location>
        <begin position="17"/>
        <end position="246"/>
    </location>
</feature>
<proteinExistence type="predicted"/>
<sequence>MRAILIVLSLVAVASAQYNYQIGNDGGVSGGQLGGGFTNSGAPGSSNNDLSNSFANNADGSPLERSFSNEGIDNGEPSFASDESAPANQFITYTVDENDFKDKNADRVLQSVKKPTRVVFIKGPSNKHLEDAILSLGQKTPQTAIYILNKQPDLHELANKLNSINENRNNRPEVHFVKYRTPEDALNAQNTIQEQYNALGGTSKAFDGGFASSLNFASQAPIRAPSAVSVPENSYLPASILRLFRL</sequence>
<dbReference type="EnsemblMetazoa" id="MDOA008201-RA">
    <property type="protein sequence ID" value="MDOA008201-PA"/>
    <property type="gene ID" value="MDOA008201"/>
</dbReference>
<dbReference type="AlphaFoldDB" id="A0A1I8MT71"/>
<dbReference type="VEuPathDB" id="VectorBase:MDOA008201"/>
<dbReference type="eggNOG" id="ENOG502T9ZS">
    <property type="taxonomic scope" value="Eukaryota"/>
</dbReference>
<feature type="compositionally biased region" description="Polar residues" evidence="1">
    <location>
        <begin position="39"/>
        <end position="59"/>
    </location>
</feature>
<reference evidence="4" key="1">
    <citation type="submission" date="2020-05" db="UniProtKB">
        <authorList>
            <consortium name="EnsemblMetazoa"/>
        </authorList>
    </citation>
    <scope>IDENTIFICATION</scope>
    <source>
        <strain evidence="4">Aabys</strain>
    </source>
</reference>
<dbReference type="PANTHER" id="PTHR31927">
    <property type="entry name" value="FI07246P-RELATED-RELATED"/>
    <property type="match status" value="1"/>
</dbReference>
<dbReference type="InterPro" id="IPR004145">
    <property type="entry name" value="DUF243"/>
</dbReference>
<keyword evidence="2" id="KW-0732">Signal</keyword>
<dbReference type="PANTHER" id="PTHR31927:SF2">
    <property type="entry name" value="FI07246P-RELATED"/>
    <property type="match status" value="1"/>
</dbReference>
<organism evidence="4">
    <name type="scientific">Musca domestica</name>
    <name type="common">House fly</name>
    <dbReference type="NCBI Taxonomy" id="7370"/>
    <lineage>
        <taxon>Eukaryota</taxon>
        <taxon>Metazoa</taxon>
        <taxon>Ecdysozoa</taxon>
        <taxon>Arthropoda</taxon>
        <taxon>Hexapoda</taxon>
        <taxon>Insecta</taxon>
        <taxon>Pterygota</taxon>
        <taxon>Neoptera</taxon>
        <taxon>Endopterygota</taxon>
        <taxon>Diptera</taxon>
        <taxon>Brachycera</taxon>
        <taxon>Muscomorpha</taxon>
        <taxon>Muscoidea</taxon>
        <taxon>Muscidae</taxon>
        <taxon>Musca</taxon>
    </lineage>
</organism>
<dbReference type="RefSeq" id="XP_005191045.2">
    <property type="nucleotide sequence ID" value="XM_005190988.4"/>
</dbReference>
<dbReference type="Pfam" id="PF03103">
    <property type="entry name" value="DUF243"/>
    <property type="match status" value="1"/>
</dbReference>
<dbReference type="GO" id="GO:0008010">
    <property type="term" value="F:structural constituent of chitin-based larval cuticle"/>
    <property type="evidence" value="ECO:0007669"/>
    <property type="project" value="TreeGrafter"/>
</dbReference>
<feature type="signal peptide" evidence="2">
    <location>
        <begin position="1"/>
        <end position="16"/>
    </location>
</feature>
<dbReference type="KEGG" id="mde:101897137"/>
<dbReference type="GO" id="GO:0040003">
    <property type="term" value="P:chitin-based cuticle development"/>
    <property type="evidence" value="ECO:0007669"/>
    <property type="project" value="TreeGrafter"/>
</dbReference>